<keyword evidence="3" id="KW-1185">Reference proteome</keyword>
<accession>A0A2T7UR08</accession>
<name>A0A2T7UR08_9RHOB</name>
<gene>
    <name evidence="2" type="ORF">DDE23_12225</name>
</gene>
<evidence type="ECO:0000313" key="2">
    <source>
        <dbReference type="EMBL" id="PVE47021.1"/>
    </source>
</evidence>
<evidence type="ECO:0000256" key="1">
    <source>
        <dbReference type="SAM" id="MobiDB-lite"/>
    </source>
</evidence>
<comment type="caution">
    <text evidence="2">The sequence shown here is derived from an EMBL/GenBank/DDBJ whole genome shotgun (WGS) entry which is preliminary data.</text>
</comment>
<dbReference type="AlphaFoldDB" id="A0A2T7UR08"/>
<evidence type="ECO:0000313" key="3">
    <source>
        <dbReference type="Proteomes" id="UP000244810"/>
    </source>
</evidence>
<proteinExistence type="predicted"/>
<protein>
    <submittedName>
        <fullName evidence="2">Uncharacterized protein</fullName>
    </submittedName>
</protein>
<dbReference type="EMBL" id="QDDR01000006">
    <property type="protein sequence ID" value="PVE47021.1"/>
    <property type="molecule type" value="Genomic_DNA"/>
</dbReference>
<organism evidence="2 3">
    <name type="scientific">Pararhodobacter aggregans</name>
    <dbReference type="NCBI Taxonomy" id="404875"/>
    <lineage>
        <taxon>Bacteria</taxon>
        <taxon>Pseudomonadati</taxon>
        <taxon>Pseudomonadota</taxon>
        <taxon>Alphaproteobacteria</taxon>
        <taxon>Rhodobacterales</taxon>
        <taxon>Paracoccaceae</taxon>
        <taxon>Pararhodobacter</taxon>
    </lineage>
</organism>
<reference evidence="2 3" key="1">
    <citation type="journal article" date="2011" name="Syst. Appl. Microbiol.">
        <title>Defluviimonas denitrificans gen. nov., sp. nov., and Pararhodobacter aggregans gen. nov., sp. nov., non-phototrophic Rhodobacteraceae from the biofilter of a marine aquaculture.</title>
        <authorList>
            <person name="Foesel B.U."/>
            <person name="Drake H.L."/>
            <person name="Schramm A."/>
        </authorList>
    </citation>
    <scope>NUCLEOTIDE SEQUENCE [LARGE SCALE GENOMIC DNA]</scope>
    <source>
        <strain evidence="2 3">D1-19</strain>
    </source>
</reference>
<sequence>MRRADAESENPGALAGATGVKSKEPIFRTQEYRERFDAARALIGAIRSCHPEEAVPIMAAALDSLTPEYAGGAFRTVMEEAECWAALATKRERKAYVLQGFKAMPLADRRSFMAYAHRWLA</sequence>
<feature type="region of interest" description="Disordered" evidence="1">
    <location>
        <begin position="1"/>
        <end position="22"/>
    </location>
</feature>
<dbReference type="Proteomes" id="UP000244810">
    <property type="component" value="Unassembled WGS sequence"/>
</dbReference>